<feature type="region of interest" description="Disordered" evidence="1">
    <location>
        <begin position="36"/>
        <end position="69"/>
    </location>
</feature>
<dbReference type="OrthoDB" id="128043at2"/>
<name>A0A1H1G0G8_9MICC</name>
<gene>
    <name evidence="3" type="ORF">SAMN04489742_3758</name>
</gene>
<dbReference type="RefSeq" id="WP_074701927.1">
    <property type="nucleotide sequence ID" value="NZ_CP018863.1"/>
</dbReference>
<keyword evidence="4" id="KW-1185">Reference proteome</keyword>
<accession>A0A1H1G0G8</accession>
<evidence type="ECO:0000256" key="2">
    <source>
        <dbReference type="SAM" id="SignalP"/>
    </source>
</evidence>
<feature type="compositionally biased region" description="Basic and acidic residues" evidence="1">
    <location>
        <begin position="43"/>
        <end position="55"/>
    </location>
</feature>
<feature type="signal peptide" evidence="2">
    <location>
        <begin position="1"/>
        <end position="29"/>
    </location>
</feature>
<evidence type="ECO:0000313" key="3">
    <source>
        <dbReference type="EMBL" id="SDR06605.1"/>
    </source>
</evidence>
<dbReference type="STRING" id="37928.SAMN04489742_3758"/>
<dbReference type="EMBL" id="FNKH01000002">
    <property type="protein sequence ID" value="SDR06605.1"/>
    <property type="molecule type" value="Genomic_DNA"/>
</dbReference>
<dbReference type="KEGG" id="acry:AC20117_20595"/>
<dbReference type="AlphaFoldDB" id="A0A1H1G0G8"/>
<dbReference type="Proteomes" id="UP000181917">
    <property type="component" value="Unassembled WGS sequence"/>
</dbReference>
<evidence type="ECO:0008006" key="5">
    <source>
        <dbReference type="Google" id="ProtNLM"/>
    </source>
</evidence>
<feature type="region of interest" description="Disordered" evidence="1">
    <location>
        <begin position="304"/>
        <end position="323"/>
    </location>
</feature>
<feature type="chain" id="PRO_5038500172" description="Heavy-metal-associated domain-containing protein" evidence="2">
    <location>
        <begin position="30"/>
        <end position="323"/>
    </location>
</feature>
<evidence type="ECO:0000256" key="1">
    <source>
        <dbReference type="SAM" id="MobiDB-lite"/>
    </source>
</evidence>
<evidence type="ECO:0000313" key="4">
    <source>
        <dbReference type="Proteomes" id="UP000181917"/>
    </source>
</evidence>
<protein>
    <recommendedName>
        <fullName evidence="5">Heavy-metal-associated domain-containing protein</fullName>
    </recommendedName>
</protein>
<organism evidence="3 4">
    <name type="scientific">Crystallibacter crystallopoietes</name>
    <dbReference type="NCBI Taxonomy" id="37928"/>
    <lineage>
        <taxon>Bacteria</taxon>
        <taxon>Bacillati</taxon>
        <taxon>Actinomycetota</taxon>
        <taxon>Actinomycetes</taxon>
        <taxon>Micrococcales</taxon>
        <taxon>Micrococcaceae</taxon>
        <taxon>Crystallibacter</taxon>
    </lineage>
</organism>
<reference evidence="3 4" key="1">
    <citation type="submission" date="2016-10" db="EMBL/GenBank/DDBJ databases">
        <authorList>
            <person name="de Groot N.N."/>
        </authorList>
    </citation>
    <scope>NUCLEOTIDE SEQUENCE [LARGE SCALE GENOMIC DNA]</scope>
    <source>
        <strain evidence="3 4">DSM 20117</strain>
    </source>
</reference>
<proteinExistence type="predicted"/>
<keyword evidence="2" id="KW-0732">Signal</keyword>
<sequence>MNTAGRLGAYGAVLAVVFAGAFASAGALAPAEMASRWTQSAGQDHETAPEGEEMKQATTPSGGHSAQPVRGVTAEQGGYILQQVSAPAATGEQGKLSFTVTAPDGQPVTRFEASHEKDLHLIVVRSDGTHFRHVHPVMDDAGRWSLPWQWETAGTYRVYADIVPAATGEPLTLTRTVHVAGSFEPAEAVTVSTQDEVDGYDVALEGNMIAGGASALTISVTRDGQPVTTLEPYLGAYGHLVALRVGDLAYLHVHPEGDSSIEGQTSGPTVEFAVSAPSPGPYYLYFDFQVDGQVHTAGFVVDTSASSGTATDDGTAVNGHSGH</sequence>